<proteinExistence type="predicted"/>
<reference evidence="4" key="1">
    <citation type="submission" date="2025-08" db="UniProtKB">
        <authorList>
            <consortium name="RefSeq"/>
        </authorList>
    </citation>
    <scope>IDENTIFICATION</scope>
    <source>
        <strain evidence="4">15112-1751.03</strain>
        <tissue evidence="4">Whole Adult</tissue>
    </source>
</reference>
<evidence type="ECO:0000313" key="3">
    <source>
        <dbReference type="Proteomes" id="UP000515160"/>
    </source>
</evidence>
<dbReference type="OrthoDB" id="6145874at2759"/>
<feature type="coiled-coil region" evidence="1">
    <location>
        <begin position="64"/>
        <end position="98"/>
    </location>
</feature>
<dbReference type="RefSeq" id="XP_034108801.1">
    <property type="nucleotide sequence ID" value="XM_034252910.2"/>
</dbReference>
<dbReference type="PANTHER" id="PTHR19143:SF327">
    <property type="entry name" value="FI21813P1-RELATED"/>
    <property type="match status" value="1"/>
</dbReference>
<sequence>MEPKKLNIVLDENGMEHSSDNFSFNLGNSRNYTPCEVVCARKVKEFFENSIVTRNEFEEFTKILQIKDDQIKNAEDKVTELEIKLSVYKERINIYNQKMKDKDDLIAVLSHESSSIKTKFDKLMEILIANNQTFTNNDEIVESTDNIVHEEGNISPLEITEELNNLTINDINDPLKPTIKKLEETIAFLTAKLTEKDGKLLELSEKLLKWEGRLRIAIPYGTSRQILHIPNTAPLEVVVEPFKGRGAIIIQNRLNGKFSFDRDLKDYYEGFGDIFSNFWIGLEYIHRITSSQRHVLRIDMFAYCGKKYFAEYDNFTVAGKKENYKLKSLGKYTGNADDMMRFSENQEFQVCSILKRGWWDVKNAVQHCNLNGKTSSDIKENDFEYIYWGLKDWGNTCQNISGVKMEFSFW</sequence>
<dbReference type="Proteomes" id="UP000515160">
    <property type="component" value="Chromosome 3"/>
</dbReference>
<evidence type="ECO:0000256" key="1">
    <source>
        <dbReference type="SAM" id="Coils"/>
    </source>
</evidence>
<dbReference type="SUPFAM" id="SSF56496">
    <property type="entry name" value="Fibrinogen C-terminal domain-like"/>
    <property type="match status" value="1"/>
</dbReference>
<dbReference type="Gene3D" id="3.90.215.10">
    <property type="entry name" value="Gamma Fibrinogen, chain A, domain 1"/>
    <property type="match status" value="1"/>
</dbReference>
<keyword evidence="3" id="KW-1185">Reference proteome</keyword>
<evidence type="ECO:0000313" key="4">
    <source>
        <dbReference type="RefSeq" id="XP_034108801.1"/>
    </source>
</evidence>
<keyword evidence="1" id="KW-0175">Coiled coil</keyword>
<dbReference type="InterPro" id="IPR002181">
    <property type="entry name" value="Fibrinogen_a/b/g_C_dom"/>
</dbReference>
<dbReference type="InterPro" id="IPR014716">
    <property type="entry name" value="Fibrinogen_a/b/g_C_1"/>
</dbReference>
<dbReference type="SMART" id="SM00186">
    <property type="entry name" value="FBG"/>
    <property type="match status" value="1"/>
</dbReference>
<dbReference type="InterPro" id="IPR036056">
    <property type="entry name" value="Fibrinogen-like_C"/>
</dbReference>
<evidence type="ECO:0000259" key="2">
    <source>
        <dbReference type="PROSITE" id="PS51406"/>
    </source>
</evidence>
<organism evidence="3 4">
    <name type="scientific">Drosophila albomicans</name>
    <name type="common">Fruit fly</name>
    <dbReference type="NCBI Taxonomy" id="7291"/>
    <lineage>
        <taxon>Eukaryota</taxon>
        <taxon>Metazoa</taxon>
        <taxon>Ecdysozoa</taxon>
        <taxon>Arthropoda</taxon>
        <taxon>Hexapoda</taxon>
        <taxon>Insecta</taxon>
        <taxon>Pterygota</taxon>
        <taxon>Neoptera</taxon>
        <taxon>Endopterygota</taxon>
        <taxon>Diptera</taxon>
        <taxon>Brachycera</taxon>
        <taxon>Muscomorpha</taxon>
        <taxon>Ephydroidea</taxon>
        <taxon>Drosophilidae</taxon>
        <taxon>Drosophila</taxon>
    </lineage>
</organism>
<feature type="domain" description="Fibrinogen C-terminal" evidence="2">
    <location>
        <begin position="194"/>
        <end position="348"/>
    </location>
</feature>
<protein>
    <submittedName>
        <fullName evidence="4">Angiopoietin-2-like isoform X1</fullName>
    </submittedName>
</protein>
<dbReference type="GO" id="GO:0005615">
    <property type="term" value="C:extracellular space"/>
    <property type="evidence" value="ECO:0007669"/>
    <property type="project" value="TreeGrafter"/>
</dbReference>
<accession>A0A6P8WYF8</accession>
<dbReference type="Pfam" id="PF00147">
    <property type="entry name" value="Fibrinogen_C"/>
    <property type="match status" value="1"/>
</dbReference>
<dbReference type="InterPro" id="IPR050373">
    <property type="entry name" value="Fibrinogen_C-term_domain"/>
</dbReference>
<dbReference type="GeneID" id="117570967"/>
<dbReference type="PROSITE" id="PS51406">
    <property type="entry name" value="FIBRINOGEN_C_2"/>
    <property type="match status" value="1"/>
</dbReference>
<dbReference type="AlphaFoldDB" id="A0A6P8WYF8"/>
<gene>
    <name evidence="4" type="primary">LOC117570967</name>
</gene>
<dbReference type="PANTHER" id="PTHR19143">
    <property type="entry name" value="FIBRINOGEN/TENASCIN/ANGIOPOEITIN"/>
    <property type="match status" value="1"/>
</dbReference>
<name>A0A6P8WYF8_DROAB</name>